<evidence type="ECO:0000313" key="3">
    <source>
        <dbReference type="EMBL" id="CAL1139262.1"/>
    </source>
</evidence>
<keyword evidence="5" id="KW-1185">Reference proteome</keyword>
<dbReference type="Gene3D" id="3.30.420.10">
    <property type="entry name" value="Ribonuclease H-like superfamily/Ribonuclease H"/>
    <property type="match status" value="1"/>
</dbReference>
<reference evidence="2" key="1">
    <citation type="submission" date="2022-10" db="EMBL/GenBank/DDBJ databases">
        <authorList>
            <person name="Chen Y."/>
            <person name="Dougan E. K."/>
            <person name="Chan C."/>
            <person name="Rhodes N."/>
            <person name="Thang M."/>
        </authorList>
    </citation>
    <scope>NUCLEOTIDE SEQUENCE</scope>
</reference>
<dbReference type="EMBL" id="CAMXCT030001026">
    <property type="protein sequence ID" value="CAL4773199.1"/>
    <property type="molecule type" value="Genomic_DNA"/>
</dbReference>
<dbReference type="EMBL" id="CAMXCT020001026">
    <property type="protein sequence ID" value="CAL1139262.1"/>
    <property type="molecule type" value="Genomic_DNA"/>
</dbReference>
<sequence length="1192" mass="134905">MLEQPKNARSWATQTFRSMDGYDANFDQCQYGVPLPDENFEEQYINKPTRLRCTDETMALDLTCTCQGWHWQLPIEGNSPGIGPRAHASGVYQAELCYAFCLAIQQIFEYKGHEFTFAIKDEAKEELTLDEIDAQMSEEPEHPLMMITRLHRNRNLGHPTKKELIRLLQNKKASRNSTFNQRVQTDTLWIQVPGQRQQQPVLMTSDSTTRLRGGERIEEFIKQLERALGHFGPIKVLPVDEHRAWSSDQMREWCTEQGIQLQVSPGQAHAHLAILERRHQVTRRAVSLFLQATRPTTLHRLDPSERLLEKLRLQQEAAKATAQADGDHRLRRPNSNLYWLGYGTVLLRAAPEHVKPAIQVRDITEKAKDGWRSPSLTPGVQSPRDSLRGGIHSQRDVSFFSFPDRLQDVSTWDSCLDQSSNLFSGGPSSCRITCWVLPSLKGFFSDLLSGSSPVLLVDNDLSRHQMNQKTDPSWNGNSRIFPGNRGRLRPPRPVVFSATSDGVVPTTLPVLAENTTKHAALKAGDWLAQIEPLVSDVSAHAGFWWEKLLEATEWLQAAALQRLYISPPDLNERSETLTALTSTTASTSAKESMEALRLWKRHYNRALELGASLPDATLMIRALDKMMVVNKLYDVLLSEAELMITAGQESGPAIKQMQVRPNGEGEQLASPGKTLVCKWWGSNNGWAVTSHASFCMILRPWTTSRPDAGGAPLPPTPRRSALLEKANIRKEWLKERRKKMARMPKAKAKKRRTRRPRRKSQLMIFDDGKSEASSSVKTSSTRDDSLINEVTNLLKSMRISTDGDPSVKAMIKQVVYSNDQHDRNLVDGGAIHCLRRATSEEWQESYDVVVHLVKMDQGCPTLEREVALKIMAEVEQMMMRGSITNYDAEQLPLNRKMRRRAKRAEKELADSGKTGTVMFLMGPPCRTVSAARHADDGGPRPLRSRVGEGRFGLQGINSFEEKLVQDDAVLMLRGQWLARKAKRANNLMESMMEQPRDPAETMKILGWEKVDLDQVAVGHPVKRPTTLLTDIDEVKQLYGLVDDRILQQDRHELSLQQRIEQSRSWAAWADGLKWVLRVAAKRLKDTPMPAVKTVNLPKKEIVLSALVTDTISHAKYFMIGTVTSPTKRGRPMVEGLDQLISRSPGKDAQLEKTEEILMSLYEQHKEKEDPNKDPLKLLEEEEVEKDEKEEPV</sequence>
<organism evidence="2">
    <name type="scientific">Cladocopium goreaui</name>
    <dbReference type="NCBI Taxonomy" id="2562237"/>
    <lineage>
        <taxon>Eukaryota</taxon>
        <taxon>Sar</taxon>
        <taxon>Alveolata</taxon>
        <taxon>Dinophyceae</taxon>
        <taxon>Suessiales</taxon>
        <taxon>Symbiodiniaceae</taxon>
        <taxon>Cladocopium</taxon>
    </lineage>
</organism>
<feature type="region of interest" description="Disordered" evidence="1">
    <location>
        <begin position="1160"/>
        <end position="1192"/>
    </location>
</feature>
<dbReference type="SUPFAM" id="SSF53098">
    <property type="entry name" value="Ribonuclease H-like"/>
    <property type="match status" value="1"/>
</dbReference>
<dbReference type="Proteomes" id="UP001152797">
    <property type="component" value="Unassembled WGS sequence"/>
</dbReference>
<evidence type="ECO:0000256" key="1">
    <source>
        <dbReference type="SAM" id="MobiDB-lite"/>
    </source>
</evidence>
<dbReference type="InterPro" id="IPR036397">
    <property type="entry name" value="RNaseH_sf"/>
</dbReference>
<gene>
    <name evidence="2" type="ORF">C1SCF055_LOCUS13280</name>
</gene>
<name>A0A9P1C746_9DINO</name>
<evidence type="ECO:0000313" key="5">
    <source>
        <dbReference type="Proteomes" id="UP001152797"/>
    </source>
</evidence>
<feature type="compositionally biased region" description="Basic residues" evidence="1">
    <location>
        <begin position="737"/>
        <end position="760"/>
    </location>
</feature>
<accession>A0A9P1C746</accession>
<evidence type="ECO:0000313" key="4">
    <source>
        <dbReference type="EMBL" id="CAL4773199.1"/>
    </source>
</evidence>
<feature type="compositionally biased region" description="Basic and acidic residues" evidence="1">
    <location>
        <begin position="1162"/>
        <end position="1178"/>
    </location>
</feature>
<proteinExistence type="predicted"/>
<evidence type="ECO:0000313" key="2">
    <source>
        <dbReference type="EMBL" id="CAI3985887.1"/>
    </source>
</evidence>
<comment type="caution">
    <text evidence="2">The sequence shown here is derived from an EMBL/GenBank/DDBJ whole genome shotgun (WGS) entry which is preliminary data.</text>
</comment>
<dbReference type="InterPro" id="IPR012337">
    <property type="entry name" value="RNaseH-like_sf"/>
</dbReference>
<dbReference type="GO" id="GO:0003676">
    <property type="term" value="F:nucleic acid binding"/>
    <property type="evidence" value="ECO:0007669"/>
    <property type="project" value="InterPro"/>
</dbReference>
<dbReference type="EMBL" id="CAMXCT010001026">
    <property type="protein sequence ID" value="CAI3985887.1"/>
    <property type="molecule type" value="Genomic_DNA"/>
</dbReference>
<protein>
    <submittedName>
        <fullName evidence="4">Copia protein</fullName>
    </submittedName>
</protein>
<reference evidence="3" key="2">
    <citation type="submission" date="2024-04" db="EMBL/GenBank/DDBJ databases">
        <authorList>
            <person name="Chen Y."/>
            <person name="Shah S."/>
            <person name="Dougan E. K."/>
            <person name="Thang M."/>
            <person name="Chan C."/>
        </authorList>
    </citation>
    <scope>NUCLEOTIDE SEQUENCE [LARGE SCALE GENOMIC DNA]</scope>
</reference>
<dbReference type="AlphaFoldDB" id="A0A9P1C746"/>
<feature type="region of interest" description="Disordered" evidence="1">
    <location>
        <begin position="737"/>
        <end position="782"/>
    </location>
</feature>